<dbReference type="PANTHER" id="PTHR11062:SF108">
    <property type="entry name" value="EXOSTOSIN FAMILY PROTEIN"/>
    <property type="match status" value="1"/>
</dbReference>
<organism evidence="9 10">
    <name type="scientific">Trapa incisa</name>
    <dbReference type="NCBI Taxonomy" id="236973"/>
    <lineage>
        <taxon>Eukaryota</taxon>
        <taxon>Viridiplantae</taxon>
        <taxon>Streptophyta</taxon>
        <taxon>Embryophyta</taxon>
        <taxon>Tracheophyta</taxon>
        <taxon>Spermatophyta</taxon>
        <taxon>Magnoliopsida</taxon>
        <taxon>eudicotyledons</taxon>
        <taxon>Gunneridae</taxon>
        <taxon>Pentapetalae</taxon>
        <taxon>rosids</taxon>
        <taxon>malvids</taxon>
        <taxon>Myrtales</taxon>
        <taxon>Lythraceae</taxon>
        <taxon>Trapa</taxon>
    </lineage>
</organism>
<evidence type="ECO:0000313" key="9">
    <source>
        <dbReference type="EMBL" id="KAK4757839.1"/>
    </source>
</evidence>
<keyword evidence="7" id="KW-0472">Membrane</keyword>
<evidence type="ECO:0000256" key="2">
    <source>
        <dbReference type="ARBA" id="ARBA00010271"/>
    </source>
</evidence>
<dbReference type="InterPro" id="IPR040911">
    <property type="entry name" value="Exostosin_GT47"/>
</dbReference>
<evidence type="ECO:0000313" key="10">
    <source>
        <dbReference type="Proteomes" id="UP001345219"/>
    </source>
</evidence>
<dbReference type="PANTHER" id="PTHR11062">
    <property type="entry name" value="EXOSTOSIN HEPARAN SULFATE GLYCOSYLTRANSFERASE -RELATED"/>
    <property type="match status" value="1"/>
</dbReference>
<feature type="compositionally biased region" description="Low complexity" evidence="6">
    <location>
        <begin position="194"/>
        <end position="209"/>
    </location>
</feature>
<dbReference type="GO" id="GO:0000139">
    <property type="term" value="C:Golgi membrane"/>
    <property type="evidence" value="ECO:0007669"/>
    <property type="project" value="UniProtKB-SubCell"/>
</dbReference>
<feature type="region of interest" description="Disordered" evidence="6">
    <location>
        <begin position="244"/>
        <end position="265"/>
    </location>
</feature>
<keyword evidence="3" id="KW-0808">Transferase</keyword>
<evidence type="ECO:0000256" key="1">
    <source>
        <dbReference type="ARBA" id="ARBA00004323"/>
    </source>
</evidence>
<keyword evidence="4" id="KW-0735">Signal-anchor</keyword>
<comment type="similarity">
    <text evidence="2">Belongs to the glycosyltransferase 47 family.</text>
</comment>
<comment type="subcellular location">
    <subcellularLocation>
        <location evidence="1">Golgi apparatus membrane</location>
        <topology evidence="1">Single-pass type II membrane protein</topology>
    </subcellularLocation>
</comment>
<evidence type="ECO:0000256" key="5">
    <source>
        <dbReference type="ARBA" id="ARBA00023034"/>
    </source>
</evidence>
<evidence type="ECO:0000256" key="7">
    <source>
        <dbReference type="SAM" id="Phobius"/>
    </source>
</evidence>
<keyword evidence="7" id="KW-0812">Transmembrane</keyword>
<gene>
    <name evidence="9" type="ORF">SAY87_019140</name>
</gene>
<dbReference type="EMBL" id="JAXIOK010000012">
    <property type="protein sequence ID" value="KAK4757839.1"/>
    <property type="molecule type" value="Genomic_DNA"/>
</dbReference>
<dbReference type="AlphaFoldDB" id="A0AAN7K1U0"/>
<keyword evidence="10" id="KW-1185">Reference proteome</keyword>
<feature type="region of interest" description="Disordered" evidence="6">
    <location>
        <begin position="190"/>
        <end position="209"/>
    </location>
</feature>
<proteinExistence type="inferred from homology"/>
<evidence type="ECO:0000259" key="8">
    <source>
        <dbReference type="Pfam" id="PF03016"/>
    </source>
</evidence>
<evidence type="ECO:0000256" key="3">
    <source>
        <dbReference type="ARBA" id="ARBA00022676"/>
    </source>
</evidence>
<dbReference type="InterPro" id="IPR004263">
    <property type="entry name" value="Exostosin"/>
</dbReference>
<keyword evidence="7" id="KW-1133">Transmembrane helix</keyword>
<protein>
    <recommendedName>
        <fullName evidence="8">Exostosin GT47 domain-containing protein</fullName>
    </recommendedName>
</protein>
<evidence type="ECO:0000256" key="6">
    <source>
        <dbReference type="SAM" id="MobiDB-lite"/>
    </source>
</evidence>
<keyword evidence="3" id="KW-0328">Glycosyltransferase</keyword>
<reference evidence="9 10" key="1">
    <citation type="journal article" date="2023" name="Hortic Res">
        <title>Pangenome of water caltrop reveals structural variations and asymmetric subgenome divergence after allopolyploidization.</title>
        <authorList>
            <person name="Zhang X."/>
            <person name="Chen Y."/>
            <person name="Wang L."/>
            <person name="Yuan Y."/>
            <person name="Fang M."/>
            <person name="Shi L."/>
            <person name="Lu R."/>
            <person name="Comes H.P."/>
            <person name="Ma Y."/>
            <person name="Chen Y."/>
            <person name="Huang G."/>
            <person name="Zhou Y."/>
            <person name="Zheng Z."/>
            <person name="Qiu Y."/>
        </authorList>
    </citation>
    <scope>NUCLEOTIDE SEQUENCE [LARGE SCALE GENOMIC DNA]</scope>
    <source>
        <tissue evidence="9">Roots</tissue>
    </source>
</reference>
<keyword evidence="5" id="KW-0333">Golgi apparatus</keyword>
<evidence type="ECO:0000256" key="4">
    <source>
        <dbReference type="ARBA" id="ARBA00022968"/>
    </source>
</evidence>
<dbReference type="Proteomes" id="UP001345219">
    <property type="component" value="Chromosome 15"/>
</dbReference>
<comment type="caution">
    <text evidence="9">The sequence shown here is derived from an EMBL/GenBank/DDBJ whole genome shotgun (WGS) entry which is preliminary data.</text>
</comment>
<accession>A0AAN7K1U0</accession>
<dbReference type="Pfam" id="PF03016">
    <property type="entry name" value="Exostosin_GT47"/>
    <property type="match status" value="1"/>
</dbReference>
<sequence length="672" mass="75575">MDHKYRSILKVETRKLLWLLAISVAAILLVQYIELPHGNVLSLVFSANKASFSGDDVVKNLGGPSPSVAGALDNVILTKDLGPSNVPSIQENLDDNISFKGNGSKSMLSNETLSKGTVGSNISLEVDDYSAEDYVSKNEIITVDKFNQSVGGYAIEEDVLDEHDVDLIPSQINATDDGDSSLGKVDVAVPMDHSGSSLNSSSSPASTTLPSVLSQNITLKTANNNITSHLESVLLNTPPLGKELTPDVMKDQNSSAAQGKERPQTPAPAVITISEMNQLLEQSLSAYRSMKPRWSSKVDQELMSAKLKILNSPVVTNDPALYAPLYRNISMFKRSYEIMEEMLRVYIYKEGEKPILHQPVLKGIYASEGWFMKQVKASKKFVTKDARKAHLFYLPFSSRMLEETLYVPNSHSHRNLVRFLQGYLDLIGAKYPFWNRTAGADHFLVACHDWAPGETKRIMARCIRSLCNSDVKEGFVFGKDASLPETFVRNPRKPLQELGGKSPSKRSILAFFAGNMHGYLRPLLLQHWGNNRDPDMRIFGHLPKSKGTMNYVQHMKSSKYCICAKGYEVNSPRVVEAIFYECVPVIISDNFVPPFFEVLNWESFAVFVLEKDIPNLKSILLSIPEKRYWEMQMGVRKVQQHFLWHSRPARYDIFHMILHSVWYNRVLHVNPR</sequence>
<name>A0AAN7K1U0_9MYRT</name>
<feature type="transmembrane region" description="Helical" evidence="7">
    <location>
        <begin position="16"/>
        <end position="33"/>
    </location>
</feature>
<feature type="domain" description="Exostosin GT47" evidence="8">
    <location>
        <begin position="340"/>
        <end position="621"/>
    </location>
</feature>
<dbReference type="GO" id="GO:0016757">
    <property type="term" value="F:glycosyltransferase activity"/>
    <property type="evidence" value="ECO:0007669"/>
    <property type="project" value="UniProtKB-KW"/>
</dbReference>